<keyword evidence="3" id="KW-1185">Reference proteome</keyword>
<feature type="compositionally biased region" description="Low complexity" evidence="1">
    <location>
        <begin position="43"/>
        <end position="55"/>
    </location>
</feature>
<proteinExistence type="predicted"/>
<dbReference type="Proteomes" id="UP000230066">
    <property type="component" value="Unassembled WGS sequence"/>
</dbReference>
<dbReference type="EMBL" id="JXXN02005417">
    <property type="protein sequence ID" value="THD19921.1"/>
    <property type="molecule type" value="Genomic_DNA"/>
</dbReference>
<accession>A0A4E0R3D9</accession>
<gene>
    <name evidence="2" type="ORF">D915_008274</name>
</gene>
<name>A0A4E0R3D9_FASHE</name>
<comment type="caution">
    <text evidence="2">The sequence shown here is derived from an EMBL/GenBank/DDBJ whole genome shotgun (WGS) entry which is preliminary data.</text>
</comment>
<sequence length="123" mass="13996">MQCPEQQQHQQAPHQSQQEQQQSYQRRGTLQNNTEELRADGFSPSSTLSSDSIRSLPLDGYEEVSDLRISDRLFDKLDNLISPTAPASALSEMSTFSVDDLPSRSSAMRRCQVVCFEFNRKVR</sequence>
<protein>
    <submittedName>
        <fullName evidence="2">Uncharacterized protein</fullName>
    </submittedName>
</protein>
<organism evidence="2 3">
    <name type="scientific">Fasciola hepatica</name>
    <name type="common">Liver fluke</name>
    <dbReference type="NCBI Taxonomy" id="6192"/>
    <lineage>
        <taxon>Eukaryota</taxon>
        <taxon>Metazoa</taxon>
        <taxon>Spiralia</taxon>
        <taxon>Lophotrochozoa</taxon>
        <taxon>Platyhelminthes</taxon>
        <taxon>Trematoda</taxon>
        <taxon>Digenea</taxon>
        <taxon>Plagiorchiida</taxon>
        <taxon>Echinostomata</taxon>
        <taxon>Echinostomatoidea</taxon>
        <taxon>Fasciolidae</taxon>
        <taxon>Fasciola</taxon>
    </lineage>
</organism>
<evidence type="ECO:0000313" key="2">
    <source>
        <dbReference type="EMBL" id="THD19921.1"/>
    </source>
</evidence>
<evidence type="ECO:0000256" key="1">
    <source>
        <dbReference type="SAM" id="MobiDB-lite"/>
    </source>
</evidence>
<evidence type="ECO:0000313" key="3">
    <source>
        <dbReference type="Proteomes" id="UP000230066"/>
    </source>
</evidence>
<feature type="compositionally biased region" description="Low complexity" evidence="1">
    <location>
        <begin position="1"/>
        <end position="25"/>
    </location>
</feature>
<reference evidence="2" key="1">
    <citation type="submission" date="2019-03" db="EMBL/GenBank/DDBJ databases">
        <title>Improved annotation for the trematode Fasciola hepatica.</title>
        <authorList>
            <person name="Choi Y.-J."/>
            <person name="Martin J."/>
            <person name="Mitreva M."/>
        </authorList>
    </citation>
    <scope>NUCLEOTIDE SEQUENCE [LARGE SCALE GENOMIC DNA]</scope>
</reference>
<feature type="region of interest" description="Disordered" evidence="1">
    <location>
        <begin position="1"/>
        <end position="55"/>
    </location>
</feature>
<dbReference type="AlphaFoldDB" id="A0A4E0R3D9"/>